<keyword evidence="3" id="KW-0472">Membrane</keyword>
<dbReference type="Pfam" id="PF14523">
    <property type="entry name" value="Syntaxin_2"/>
    <property type="match status" value="1"/>
</dbReference>
<comment type="caution">
    <text evidence="5">The sequence shown here is derived from an EMBL/GenBank/DDBJ whole genome shotgun (WGS) entry which is preliminary data.</text>
</comment>
<dbReference type="PANTHER" id="PTHR19957:SF38">
    <property type="entry name" value="LD27581P"/>
    <property type="match status" value="1"/>
</dbReference>
<name>A0ABP1Q0N5_9HEXA</name>
<dbReference type="SUPFAM" id="SSF47661">
    <property type="entry name" value="t-snare proteins"/>
    <property type="match status" value="1"/>
</dbReference>
<accession>A0ABP1Q0N5</accession>
<reference evidence="5 6" key="1">
    <citation type="submission" date="2024-08" db="EMBL/GenBank/DDBJ databases">
        <authorList>
            <person name="Cucini C."/>
            <person name="Frati F."/>
        </authorList>
    </citation>
    <scope>NUCLEOTIDE SEQUENCE [LARGE SCALE GENOMIC DNA]</scope>
</reference>
<dbReference type="CDD" id="cd15847">
    <property type="entry name" value="SNARE_syntaxin7_like"/>
    <property type="match status" value="1"/>
</dbReference>
<dbReference type="Gene3D" id="1.20.58.70">
    <property type="match status" value="1"/>
</dbReference>
<proteinExistence type="inferred from homology"/>
<dbReference type="EMBL" id="CAXLJM020000016">
    <property type="protein sequence ID" value="CAL8082848.1"/>
    <property type="molecule type" value="Genomic_DNA"/>
</dbReference>
<dbReference type="SMART" id="SM00397">
    <property type="entry name" value="t_SNARE"/>
    <property type="match status" value="1"/>
</dbReference>
<protein>
    <recommendedName>
        <fullName evidence="4">t-SNARE coiled-coil homology domain-containing protein</fullName>
    </recommendedName>
</protein>
<dbReference type="InterPro" id="IPR045242">
    <property type="entry name" value="Syntaxin"/>
</dbReference>
<keyword evidence="2" id="KW-0532">Neurotransmitter transport</keyword>
<keyword evidence="6" id="KW-1185">Reference proteome</keyword>
<dbReference type="InterPro" id="IPR010989">
    <property type="entry name" value="SNARE"/>
</dbReference>
<dbReference type="InterPro" id="IPR006011">
    <property type="entry name" value="Syntaxin_N"/>
</dbReference>
<evidence type="ECO:0000256" key="3">
    <source>
        <dbReference type="SAM" id="Phobius"/>
    </source>
</evidence>
<feature type="transmembrane region" description="Helical" evidence="3">
    <location>
        <begin position="268"/>
        <end position="290"/>
    </location>
</feature>
<organism evidence="5 6">
    <name type="scientific">Orchesella dallaii</name>
    <dbReference type="NCBI Taxonomy" id="48710"/>
    <lineage>
        <taxon>Eukaryota</taxon>
        <taxon>Metazoa</taxon>
        <taxon>Ecdysozoa</taxon>
        <taxon>Arthropoda</taxon>
        <taxon>Hexapoda</taxon>
        <taxon>Collembola</taxon>
        <taxon>Entomobryomorpha</taxon>
        <taxon>Entomobryoidea</taxon>
        <taxon>Orchesellidae</taxon>
        <taxon>Orchesellinae</taxon>
        <taxon>Orchesella</taxon>
    </lineage>
</organism>
<gene>
    <name evidence="5" type="ORF">ODALV1_LOCUS5329</name>
</gene>
<keyword evidence="2" id="KW-0813">Transport</keyword>
<sequence>MSDAGFPNQGGGRNYGSTMDRVPEVGFSGGAGPSTGYFDEAQFFRLCDTVASNIFQIGKHATTLEKTLKTIGSRNDSDTVRDSVHVVTKTALGIISETTHDVKEITAIIQKPVQFQGAIGSDKKMRVTRLTSDFQQSVQRFNNVQKQIVMKMKTTVLPPPSNVTYTEEESQKQALVEHEEQQAQLRLQQALEFEQGLLLEREERVNQIQSDIVDCNDIMKELATLVNEQAEVIDTIEDNVQSAYNEVDAGRAELQKAETYQSKYRKRLFCLLSTGFIIFIIVVIVLVTQLKS</sequence>
<evidence type="ECO:0000313" key="5">
    <source>
        <dbReference type="EMBL" id="CAL8082848.1"/>
    </source>
</evidence>
<dbReference type="Proteomes" id="UP001642540">
    <property type="component" value="Unassembled WGS sequence"/>
</dbReference>
<comment type="similarity">
    <text evidence="1">Belongs to the syntaxin family.</text>
</comment>
<dbReference type="PANTHER" id="PTHR19957">
    <property type="entry name" value="SYNTAXIN"/>
    <property type="match status" value="1"/>
</dbReference>
<dbReference type="Pfam" id="PF05739">
    <property type="entry name" value="SNARE"/>
    <property type="match status" value="1"/>
</dbReference>
<evidence type="ECO:0000313" key="6">
    <source>
        <dbReference type="Proteomes" id="UP001642540"/>
    </source>
</evidence>
<keyword evidence="3" id="KW-0812">Transmembrane</keyword>
<dbReference type="Gene3D" id="1.20.5.110">
    <property type="match status" value="1"/>
</dbReference>
<dbReference type="PROSITE" id="PS50192">
    <property type="entry name" value="T_SNARE"/>
    <property type="match status" value="1"/>
</dbReference>
<evidence type="ECO:0000256" key="1">
    <source>
        <dbReference type="ARBA" id="ARBA00009063"/>
    </source>
</evidence>
<keyword evidence="3" id="KW-1133">Transmembrane helix</keyword>
<evidence type="ECO:0000259" key="4">
    <source>
        <dbReference type="PROSITE" id="PS50192"/>
    </source>
</evidence>
<dbReference type="InterPro" id="IPR000727">
    <property type="entry name" value="T_SNARE_dom"/>
</dbReference>
<evidence type="ECO:0000256" key="2">
    <source>
        <dbReference type="ARBA" id="ARBA00022775"/>
    </source>
</evidence>
<feature type="domain" description="T-SNARE coiled-coil homology" evidence="4">
    <location>
        <begin position="195"/>
        <end position="257"/>
    </location>
</feature>